<protein>
    <submittedName>
        <fullName evidence="2">Uncharacterized protein</fullName>
    </submittedName>
</protein>
<evidence type="ECO:0000313" key="3">
    <source>
        <dbReference type="Proteomes" id="UP001189429"/>
    </source>
</evidence>
<feature type="compositionally biased region" description="Polar residues" evidence="1">
    <location>
        <begin position="113"/>
        <end position="124"/>
    </location>
</feature>
<feature type="compositionally biased region" description="Basic and acidic residues" evidence="1">
    <location>
        <begin position="197"/>
        <end position="206"/>
    </location>
</feature>
<keyword evidence="3" id="KW-1185">Reference proteome</keyword>
<sequence length="229" mass="24856">MGGFGRAPLATGNSPLSSLRISENCLCWHGTASFGKSSYEEEQEEEEEEKEKAHKKEHEQQQKDRTMRSTEQKRRGGLRSAKQHREICFPEATGQLRKQGTMRKTATFDEQVESNGLSLASNSPHGKASAPLILTRRPAGGSWSLFRPSSRSPTCRHAGPGQALLHGGRGRGGENQDKEQGGRGGNKRKQTGQAIGLERRATRDEATELGQAAVALAAPFQTLAAHSEG</sequence>
<accession>A0ABN9UC57</accession>
<organism evidence="2 3">
    <name type="scientific">Prorocentrum cordatum</name>
    <dbReference type="NCBI Taxonomy" id="2364126"/>
    <lineage>
        <taxon>Eukaryota</taxon>
        <taxon>Sar</taxon>
        <taxon>Alveolata</taxon>
        <taxon>Dinophyceae</taxon>
        <taxon>Prorocentrales</taxon>
        <taxon>Prorocentraceae</taxon>
        <taxon>Prorocentrum</taxon>
    </lineage>
</organism>
<reference evidence="2" key="1">
    <citation type="submission" date="2023-10" db="EMBL/GenBank/DDBJ databases">
        <authorList>
            <person name="Chen Y."/>
            <person name="Shah S."/>
            <person name="Dougan E. K."/>
            <person name="Thang M."/>
            <person name="Chan C."/>
        </authorList>
    </citation>
    <scope>NUCLEOTIDE SEQUENCE [LARGE SCALE GENOMIC DNA]</scope>
</reference>
<feature type="compositionally biased region" description="Basic and acidic residues" evidence="1">
    <location>
        <begin position="171"/>
        <end position="181"/>
    </location>
</feature>
<feature type="compositionally biased region" description="Acidic residues" evidence="1">
    <location>
        <begin position="40"/>
        <end position="49"/>
    </location>
</feature>
<dbReference type="Proteomes" id="UP001189429">
    <property type="component" value="Unassembled WGS sequence"/>
</dbReference>
<proteinExistence type="predicted"/>
<feature type="compositionally biased region" description="Basic and acidic residues" evidence="1">
    <location>
        <begin position="50"/>
        <end position="74"/>
    </location>
</feature>
<feature type="region of interest" description="Disordered" evidence="1">
    <location>
        <begin position="35"/>
        <end position="129"/>
    </location>
</feature>
<evidence type="ECO:0000256" key="1">
    <source>
        <dbReference type="SAM" id="MobiDB-lite"/>
    </source>
</evidence>
<name>A0ABN9UC57_9DINO</name>
<gene>
    <name evidence="2" type="ORF">PCOR1329_LOCUS47241</name>
</gene>
<feature type="region of interest" description="Disordered" evidence="1">
    <location>
        <begin position="144"/>
        <end position="206"/>
    </location>
</feature>
<comment type="caution">
    <text evidence="2">The sequence shown here is derived from an EMBL/GenBank/DDBJ whole genome shotgun (WGS) entry which is preliminary data.</text>
</comment>
<evidence type="ECO:0000313" key="2">
    <source>
        <dbReference type="EMBL" id="CAK0857014.1"/>
    </source>
</evidence>
<dbReference type="EMBL" id="CAUYUJ010015691">
    <property type="protein sequence ID" value="CAK0857014.1"/>
    <property type="molecule type" value="Genomic_DNA"/>
</dbReference>